<dbReference type="EMBL" id="JACVVK020000315">
    <property type="protein sequence ID" value="KAK7478909.1"/>
    <property type="molecule type" value="Genomic_DNA"/>
</dbReference>
<accession>A0ABD0JV07</accession>
<keyword evidence="2" id="KW-1185">Reference proteome</keyword>
<dbReference type="AlphaFoldDB" id="A0ABD0JV07"/>
<protein>
    <submittedName>
        <fullName evidence="1">Uncharacterized protein</fullName>
    </submittedName>
</protein>
<gene>
    <name evidence="1" type="ORF">BaRGS_00029890</name>
</gene>
<evidence type="ECO:0000313" key="1">
    <source>
        <dbReference type="EMBL" id="KAK7478909.1"/>
    </source>
</evidence>
<proteinExistence type="predicted"/>
<name>A0ABD0JV07_9CAEN</name>
<reference evidence="1 2" key="1">
    <citation type="journal article" date="2023" name="Sci. Data">
        <title>Genome assembly of the Korean intertidal mud-creeper Batillaria attramentaria.</title>
        <authorList>
            <person name="Patra A.K."/>
            <person name="Ho P.T."/>
            <person name="Jun S."/>
            <person name="Lee S.J."/>
            <person name="Kim Y."/>
            <person name="Won Y.J."/>
        </authorList>
    </citation>
    <scope>NUCLEOTIDE SEQUENCE [LARGE SCALE GENOMIC DNA]</scope>
    <source>
        <strain evidence="1">Wonlab-2016</strain>
    </source>
</reference>
<evidence type="ECO:0000313" key="2">
    <source>
        <dbReference type="Proteomes" id="UP001519460"/>
    </source>
</evidence>
<dbReference type="Proteomes" id="UP001519460">
    <property type="component" value="Unassembled WGS sequence"/>
</dbReference>
<organism evidence="1 2">
    <name type="scientific">Batillaria attramentaria</name>
    <dbReference type="NCBI Taxonomy" id="370345"/>
    <lineage>
        <taxon>Eukaryota</taxon>
        <taxon>Metazoa</taxon>
        <taxon>Spiralia</taxon>
        <taxon>Lophotrochozoa</taxon>
        <taxon>Mollusca</taxon>
        <taxon>Gastropoda</taxon>
        <taxon>Caenogastropoda</taxon>
        <taxon>Sorbeoconcha</taxon>
        <taxon>Cerithioidea</taxon>
        <taxon>Batillariidae</taxon>
        <taxon>Batillaria</taxon>
    </lineage>
</organism>
<sequence length="89" mass="9516">MALTVFLDVDVVYTMNLSSGDTGLTVIGPFGRVLDAKFSSCCCCFFSSSATLDAVADTTDGNPFQNTTVVYVSQQQNVTQPKTFSLDIV</sequence>
<comment type="caution">
    <text evidence="1">The sequence shown here is derived from an EMBL/GenBank/DDBJ whole genome shotgun (WGS) entry which is preliminary data.</text>
</comment>